<accession>A0AAU7AUT1</accession>
<feature type="signal peptide" evidence="2">
    <location>
        <begin position="1"/>
        <end position="38"/>
    </location>
</feature>
<evidence type="ECO:0000256" key="2">
    <source>
        <dbReference type="SAM" id="SignalP"/>
    </source>
</evidence>
<sequence>MIPASIRYPSKKAPVHQRSLALLGALLAFGACAGTAQAANPPAFAAPATATVHPGVMTFTKGSQCTANFVFYDATTTYIGQAAHCSGTGGATETDGCTAKSLPIGTPVEVGGASKPGRLAYNSWLTMQAAKEKDADTCQNNDFALVALDSADAGSVSPAIPTFGVPTGLNTTGVEAGETVRSYGNSGLRGGIALLSPKTGFSVGQGSGGWSHTVYTLTPGLPGDSGSGFIDARGRAFGILSTLSLLPLPGSNGVSDLSRALAYMGAHGGPAVVLADTSRAAAPVPAAASGPAQAPATKATTTKAKKAAAKAKKAKAKAKAAKAARAKAKRKAAAAKARRAKAAKKKAQPVRG</sequence>
<feature type="chain" id="PRO_5043504200" description="Serine protease" evidence="2">
    <location>
        <begin position="39"/>
        <end position="352"/>
    </location>
</feature>
<proteinExistence type="predicted"/>
<dbReference type="PROSITE" id="PS51257">
    <property type="entry name" value="PROKAR_LIPOPROTEIN"/>
    <property type="match status" value="1"/>
</dbReference>
<organism evidence="3">
    <name type="scientific">Paraconexibacter sp. AEG42_29</name>
    <dbReference type="NCBI Taxonomy" id="2997339"/>
    <lineage>
        <taxon>Bacteria</taxon>
        <taxon>Bacillati</taxon>
        <taxon>Actinomycetota</taxon>
        <taxon>Thermoleophilia</taxon>
        <taxon>Solirubrobacterales</taxon>
        <taxon>Paraconexibacteraceae</taxon>
        <taxon>Paraconexibacter</taxon>
    </lineage>
</organism>
<feature type="region of interest" description="Disordered" evidence="1">
    <location>
        <begin position="315"/>
        <end position="352"/>
    </location>
</feature>
<dbReference type="EMBL" id="CP114014">
    <property type="protein sequence ID" value="XAY05109.1"/>
    <property type="molecule type" value="Genomic_DNA"/>
</dbReference>
<dbReference type="KEGG" id="parq:DSM112329_01953"/>
<evidence type="ECO:0000313" key="3">
    <source>
        <dbReference type="EMBL" id="XAY05109.1"/>
    </source>
</evidence>
<protein>
    <recommendedName>
        <fullName evidence="4">Serine protease</fullName>
    </recommendedName>
</protein>
<dbReference type="InterPro" id="IPR009003">
    <property type="entry name" value="Peptidase_S1_PA"/>
</dbReference>
<dbReference type="AlphaFoldDB" id="A0AAU7AUT1"/>
<evidence type="ECO:0008006" key="4">
    <source>
        <dbReference type="Google" id="ProtNLM"/>
    </source>
</evidence>
<name>A0AAU7AUT1_9ACTN</name>
<dbReference type="SUPFAM" id="SSF50494">
    <property type="entry name" value="Trypsin-like serine proteases"/>
    <property type="match status" value="1"/>
</dbReference>
<gene>
    <name evidence="3" type="ORF">DSM112329_01953</name>
</gene>
<reference evidence="3" key="1">
    <citation type="submission" date="2022-12" db="EMBL/GenBank/DDBJ databases">
        <title>Paraconexibacter alkalitolerans sp. nov. and Baekduia alba sp. nov., isolated from soil and emended description of the genera Paraconexibacter (Chun et al., 2020) and Baekduia (An et al., 2020).</title>
        <authorList>
            <person name="Vieira S."/>
            <person name="Huber K.J."/>
            <person name="Geppert A."/>
            <person name="Wolf J."/>
            <person name="Neumann-Schaal M."/>
            <person name="Muesken M."/>
            <person name="Overmann J."/>
        </authorList>
    </citation>
    <scope>NUCLEOTIDE SEQUENCE</scope>
    <source>
        <strain evidence="3">AEG42_29</strain>
    </source>
</reference>
<evidence type="ECO:0000256" key="1">
    <source>
        <dbReference type="SAM" id="MobiDB-lite"/>
    </source>
</evidence>
<keyword evidence="2" id="KW-0732">Signal</keyword>